<sequence length="231" mass="26460">MSVSQMLSAPTLHRSGHRHINLPSVDNPDVNNKNIDQRCIANTHCNVCHLEFQKGEVVQISSRQREKRLQHLVEERLIPLFRGKAELPQELVAMIARYLIEDYALQNARDAAEEGAAKGHYAARIYLQKKVYARYFEYEGISYLKDLRNLEPDEDPKPDEVVVFDPEDYFGRVVEQEDTEGQEGARKEVSPYSSLGFAGGLHGFKVKSDGHRIRGFDDWYPGTRRFSPGVR</sequence>
<reference evidence="2" key="1">
    <citation type="submission" date="2023-06" db="EMBL/GenBank/DDBJ databases">
        <title>Genome-scale phylogeny and comparative genomics of the fungal order Sordariales.</title>
        <authorList>
            <consortium name="Lawrence Berkeley National Laboratory"/>
            <person name="Hensen N."/>
            <person name="Bonometti L."/>
            <person name="Westerberg I."/>
            <person name="Brannstrom I.O."/>
            <person name="Guillou S."/>
            <person name="Cros-Aarteil S."/>
            <person name="Calhoun S."/>
            <person name="Haridas S."/>
            <person name="Kuo A."/>
            <person name="Mondo S."/>
            <person name="Pangilinan J."/>
            <person name="Riley R."/>
            <person name="Labutti K."/>
            <person name="Andreopoulos B."/>
            <person name="Lipzen A."/>
            <person name="Chen C."/>
            <person name="Yanf M."/>
            <person name="Daum C."/>
            <person name="Ng V."/>
            <person name="Clum A."/>
            <person name="Steindorff A."/>
            <person name="Ohm R."/>
            <person name="Martin F."/>
            <person name="Silar P."/>
            <person name="Natvig D."/>
            <person name="Lalanne C."/>
            <person name="Gautier V."/>
            <person name="Ament-Velasquez S.L."/>
            <person name="Kruys A."/>
            <person name="Hutchinson M.I."/>
            <person name="Powell A.J."/>
            <person name="Barry K."/>
            <person name="Miller A.N."/>
            <person name="Grigoriev I.V."/>
            <person name="Debuchy R."/>
            <person name="Gladieux P."/>
            <person name="Thoren M.H."/>
            <person name="Johannesson H."/>
        </authorList>
    </citation>
    <scope>NUCLEOTIDE SEQUENCE</scope>
    <source>
        <strain evidence="2">CBS 307.81</strain>
    </source>
</reference>
<gene>
    <name evidence="2" type="ORF">QBC41DRAFT_377779</name>
</gene>
<name>A0AA39ZNJ5_9PEZI</name>
<proteinExistence type="predicted"/>
<comment type="caution">
    <text evidence="2">The sequence shown here is derived from an EMBL/GenBank/DDBJ whole genome shotgun (WGS) entry which is preliminary data.</text>
</comment>
<dbReference type="AlphaFoldDB" id="A0AA39ZNJ5"/>
<protein>
    <submittedName>
        <fullName evidence="2">Uncharacterized protein</fullName>
    </submittedName>
</protein>
<evidence type="ECO:0000256" key="1">
    <source>
        <dbReference type="SAM" id="MobiDB-lite"/>
    </source>
</evidence>
<evidence type="ECO:0000313" key="2">
    <source>
        <dbReference type="EMBL" id="KAK0674403.1"/>
    </source>
</evidence>
<accession>A0AA39ZNJ5</accession>
<evidence type="ECO:0000313" key="3">
    <source>
        <dbReference type="Proteomes" id="UP001174997"/>
    </source>
</evidence>
<feature type="region of interest" description="Disordered" evidence="1">
    <location>
        <begin position="1"/>
        <end position="28"/>
    </location>
</feature>
<dbReference type="EMBL" id="JAULSY010000001">
    <property type="protein sequence ID" value="KAK0674403.1"/>
    <property type="molecule type" value="Genomic_DNA"/>
</dbReference>
<keyword evidence="3" id="KW-1185">Reference proteome</keyword>
<dbReference type="Proteomes" id="UP001174997">
    <property type="component" value="Unassembled WGS sequence"/>
</dbReference>
<organism evidence="2 3">
    <name type="scientific">Cercophora samala</name>
    <dbReference type="NCBI Taxonomy" id="330535"/>
    <lineage>
        <taxon>Eukaryota</taxon>
        <taxon>Fungi</taxon>
        <taxon>Dikarya</taxon>
        <taxon>Ascomycota</taxon>
        <taxon>Pezizomycotina</taxon>
        <taxon>Sordariomycetes</taxon>
        <taxon>Sordariomycetidae</taxon>
        <taxon>Sordariales</taxon>
        <taxon>Lasiosphaeriaceae</taxon>
        <taxon>Cercophora</taxon>
    </lineage>
</organism>